<dbReference type="Proteomes" id="UP000183952">
    <property type="component" value="Unassembled WGS sequence"/>
</dbReference>
<organism evidence="1 2">
    <name type="scientific">Hathewaya proteolytica DSM 3090</name>
    <dbReference type="NCBI Taxonomy" id="1121331"/>
    <lineage>
        <taxon>Bacteria</taxon>
        <taxon>Bacillati</taxon>
        <taxon>Bacillota</taxon>
        <taxon>Clostridia</taxon>
        <taxon>Eubacteriales</taxon>
        <taxon>Clostridiaceae</taxon>
        <taxon>Hathewaya</taxon>
    </lineage>
</organism>
<name>A0A1M6N173_9CLOT</name>
<reference evidence="1 2" key="1">
    <citation type="submission" date="2016-11" db="EMBL/GenBank/DDBJ databases">
        <authorList>
            <person name="Jaros S."/>
            <person name="Januszkiewicz K."/>
            <person name="Wedrychowicz H."/>
        </authorList>
    </citation>
    <scope>NUCLEOTIDE SEQUENCE [LARGE SCALE GENOMIC DNA]</scope>
    <source>
        <strain evidence="1 2">DSM 3090</strain>
    </source>
</reference>
<proteinExistence type="predicted"/>
<dbReference type="EMBL" id="FRAD01000009">
    <property type="protein sequence ID" value="SHJ89435.1"/>
    <property type="molecule type" value="Genomic_DNA"/>
</dbReference>
<gene>
    <name evidence="1" type="ORF">SAMN02745248_01217</name>
</gene>
<accession>A0A1M6N173</accession>
<protein>
    <submittedName>
        <fullName evidence="1">Uncharacterized protein</fullName>
    </submittedName>
</protein>
<keyword evidence="2" id="KW-1185">Reference proteome</keyword>
<evidence type="ECO:0000313" key="2">
    <source>
        <dbReference type="Proteomes" id="UP000183952"/>
    </source>
</evidence>
<dbReference type="RefSeq" id="WP_072903241.1">
    <property type="nucleotide sequence ID" value="NZ_FRAD01000009.1"/>
</dbReference>
<sequence>MLKYFPIDDFVKPVCSTDLQKVMKKSCMNLFSYAFELFKEVEKVCDNKRFTILQDDFRRGFISVADNRFEAPFVIFVKQADDLSYNTMIYERKAKGCGKSKKAKELVEKINFALIAGECSLKTDGIYFSYTKPCAINFDQQDKIKIVSAFFRSVMDSENKILDIIDK</sequence>
<dbReference type="AlphaFoldDB" id="A0A1M6N173"/>
<evidence type="ECO:0000313" key="1">
    <source>
        <dbReference type="EMBL" id="SHJ89435.1"/>
    </source>
</evidence>